<dbReference type="Gene3D" id="1.20.1250.20">
    <property type="entry name" value="MFS general substrate transporter like domains"/>
    <property type="match status" value="1"/>
</dbReference>
<gene>
    <name evidence="8" type="primary">cntE</name>
    <name evidence="8" type="ORF">ACFQ4B_22750</name>
</gene>
<evidence type="ECO:0000259" key="7">
    <source>
        <dbReference type="PROSITE" id="PS50850"/>
    </source>
</evidence>
<dbReference type="PANTHER" id="PTHR23531:SF2">
    <property type="entry name" value="PERMEASE"/>
    <property type="match status" value="1"/>
</dbReference>
<feature type="transmembrane region" description="Helical" evidence="6">
    <location>
        <begin position="278"/>
        <end position="299"/>
    </location>
</feature>
<dbReference type="RefSeq" id="WP_345588852.1">
    <property type="nucleotide sequence ID" value="NZ_BAABJG010000015.1"/>
</dbReference>
<dbReference type="InterPro" id="IPR011701">
    <property type="entry name" value="MFS"/>
</dbReference>
<feature type="transmembrane region" description="Helical" evidence="6">
    <location>
        <begin position="42"/>
        <end position="62"/>
    </location>
</feature>
<evidence type="ECO:0000256" key="3">
    <source>
        <dbReference type="ARBA" id="ARBA00022692"/>
    </source>
</evidence>
<feature type="transmembrane region" description="Helical" evidence="6">
    <location>
        <begin position="132"/>
        <end position="155"/>
    </location>
</feature>
<comment type="subcellular location">
    <subcellularLocation>
        <location evidence="1">Cell membrane</location>
        <topology evidence="1">Multi-pass membrane protein</topology>
    </subcellularLocation>
</comment>
<sequence>MKGALSWPFIRLYLLTLFYFSGNSIINVIIPLRGEALGASNTAIGIIMGAYLFTTMIFRPWAGGLIQRYGPVKLLRLILIVNGAALVTYAFTGLGGYFVARVLQGGCTAFFSMALQLGIIDALPDKERSQGISMYSLCSYLPGVIGPLLAIGIWQSGDTNVFASVMIAIAVLSGVAGFTATLDNPSVKTAGNSDVPNQGTEMLQSFTQLVKNRLLFKSSVLMLSASLIFGTVTTFIPLYAELITGGSAAFYLMLQAAVVVSARYALRKKIPSDGKWHSFFITATMLLVAAASLSVSLAASGGAVLFYAGAILMGIAQALLYPTLTTYLSFVLPKENRNVLMGLFIAMADLGVALGGIVMGPVADLSSYSMMYMLCAVLGAAMIWVAYERRSNKHGT</sequence>
<name>A0ABW3USV8_9BACL</name>
<reference evidence="9" key="1">
    <citation type="journal article" date="2019" name="Int. J. Syst. Evol. Microbiol.">
        <title>The Global Catalogue of Microorganisms (GCM) 10K type strain sequencing project: providing services to taxonomists for standard genome sequencing and annotation.</title>
        <authorList>
            <consortium name="The Broad Institute Genomics Platform"/>
            <consortium name="The Broad Institute Genome Sequencing Center for Infectious Disease"/>
            <person name="Wu L."/>
            <person name="Ma J."/>
        </authorList>
    </citation>
    <scope>NUCLEOTIDE SEQUENCE [LARGE SCALE GENOMIC DNA]</scope>
    <source>
        <strain evidence="9">CCUG 53270</strain>
    </source>
</reference>
<keyword evidence="4 6" id="KW-1133">Transmembrane helix</keyword>
<dbReference type="CDD" id="cd17489">
    <property type="entry name" value="MFS_YfcJ_like"/>
    <property type="match status" value="1"/>
</dbReference>
<keyword evidence="5 6" id="KW-0472">Membrane</keyword>
<dbReference type="InterPro" id="IPR036259">
    <property type="entry name" value="MFS_trans_sf"/>
</dbReference>
<dbReference type="NCBIfam" id="NF047574">
    <property type="entry name" value="opine_export_Sa"/>
    <property type="match status" value="1"/>
</dbReference>
<feature type="transmembrane region" description="Helical" evidence="6">
    <location>
        <begin position="305"/>
        <end position="332"/>
    </location>
</feature>
<dbReference type="SUPFAM" id="SSF103473">
    <property type="entry name" value="MFS general substrate transporter"/>
    <property type="match status" value="1"/>
</dbReference>
<dbReference type="InterPro" id="IPR020846">
    <property type="entry name" value="MFS_dom"/>
</dbReference>
<dbReference type="PANTHER" id="PTHR23531">
    <property type="entry name" value="QUINOLENE RESISTANCE PROTEIN NORA"/>
    <property type="match status" value="1"/>
</dbReference>
<evidence type="ECO:0000256" key="6">
    <source>
        <dbReference type="SAM" id="Phobius"/>
    </source>
</evidence>
<evidence type="ECO:0000313" key="9">
    <source>
        <dbReference type="Proteomes" id="UP001597180"/>
    </source>
</evidence>
<proteinExistence type="predicted"/>
<evidence type="ECO:0000256" key="4">
    <source>
        <dbReference type="ARBA" id="ARBA00022989"/>
    </source>
</evidence>
<evidence type="ECO:0000256" key="5">
    <source>
        <dbReference type="ARBA" id="ARBA00023136"/>
    </source>
</evidence>
<dbReference type="InterPro" id="IPR052714">
    <property type="entry name" value="MFS_Exporter"/>
</dbReference>
<feature type="transmembrane region" description="Helical" evidence="6">
    <location>
        <begin position="339"/>
        <end position="363"/>
    </location>
</feature>
<keyword evidence="2" id="KW-0813">Transport</keyword>
<feature type="transmembrane region" description="Helical" evidence="6">
    <location>
        <begin position="369"/>
        <end position="387"/>
    </location>
</feature>
<keyword evidence="9" id="KW-1185">Reference proteome</keyword>
<feature type="transmembrane region" description="Helical" evidence="6">
    <location>
        <begin position="12"/>
        <end position="30"/>
    </location>
</feature>
<dbReference type="Pfam" id="PF07690">
    <property type="entry name" value="MFS_1"/>
    <property type="match status" value="1"/>
</dbReference>
<evidence type="ECO:0000256" key="1">
    <source>
        <dbReference type="ARBA" id="ARBA00004651"/>
    </source>
</evidence>
<dbReference type="PROSITE" id="PS50850">
    <property type="entry name" value="MFS"/>
    <property type="match status" value="1"/>
</dbReference>
<keyword evidence="3 6" id="KW-0812">Transmembrane</keyword>
<feature type="domain" description="Major facilitator superfamily (MFS) profile" evidence="7">
    <location>
        <begin position="8"/>
        <end position="393"/>
    </location>
</feature>
<evidence type="ECO:0000256" key="2">
    <source>
        <dbReference type="ARBA" id="ARBA00022448"/>
    </source>
</evidence>
<dbReference type="EMBL" id="JBHTLU010000031">
    <property type="protein sequence ID" value="MFD1222941.1"/>
    <property type="molecule type" value="Genomic_DNA"/>
</dbReference>
<feature type="transmembrane region" description="Helical" evidence="6">
    <location>
        <begin position="214"/>
        <end position="236"/>
    </location>
</feature>
<protein>
    <submittedName>
        <fullName evidence="8">Staphylopine family metallophore export MFS transporter CntE</fullName>
    </submittedName>
</protein>
<feature type="transmembrane region" description="Helical" evidence="6">
    <location>
        <begin position="161"/>
        <end position="182"/>
    </location>
</feature>
<evidence type="ECO:0000313" key="8">
    <source>
        <dbReference type="EMBL" id="MFD1222941.1"/>
    </source>
</evidence>
<accession>A0ABW3USV8</accession>
<organism evidence="8 9">
    <name type="scientific">Paenibacillus vulneris</name>
    <dbReference type="NCBI Taxonomy" id="1133364"/>
    <lineage>
        <taxon>Bacteria</taxon>
        <taxon>Bacillati</taxon>
        <taxon>Bacillota</taxon>
        <taxon>Bacilli</taxon>
        <taxon>Bacillales</taxon>
        <taxon>Paenibacillaceae</taxon>
        <taxon>Paenibacillus</taxon>
    </lineage>
</organism>
<dbReference type="Proteomes" id="UP001597180">
    <property type="component" value="Unassembled WGS sequence"/>
</dbReference>
<feature type="transmembrane region" description="Helical" evidence="6">
    <location>
        <begin position="74"/>
        <end position="92"/>
    </location>
</feature>
<comment type="caution">
    <text evidence="8">The sequence shown here is derived from an EMBL/GenBank/DDBJ whole genome shotgun (WGS) entry which is preliminary data.</text>
</comment>